<dbReference type="RefSeq" id="WP_191820015.1">
    <property type="nucleotide sequence ID" value="NZ_JACYFT010000003.1"/>
</dbReference>
<name>A0A927IMT7_9BURK</name>
<sequence>MNSDILEFLERIRELEARIEREAQARRQQWQADFESRKVRFESEVLAQQKRFKMGLLRYLLSAEWRSVLSVPFIYPVIVPLVLLDVFVTLYQWVCFPLYRIPRVQRSDFFVFDRTHLAYLNLLEKINCAYCSYGNGLMAYAREVVGLTEQYWCPIKHARKVLQAHPHYHGFADYGDAEHYRAELARLRADLARMSVR</sequence>
<gene>
    <name evidence="2" type="ORF">IC609_13365</name>
</gene>
<organism evidence="2 3">
    <name type="scientific">Limnohabitans radicicola</name>
    <dbReference type="NCBI Taxonomy" id="2771427"/>
    <lineage>
        <taxon>Bacteria</taxon>
        <taxon>Pseudomonadati</taxon>
        <taxon>Pseudomonadota</taxon>
        <taxon>Betaproteobacteria</taxon>
        <taxon>Burkholderiales</taxon>
        <taxon>Comamonadaceae</taxon>
        <taxon>Limnohabitans</taxon>
    </lineage>
</organism>
<comment type="caution">
    <text evidence="2">The sequence shown here is derived from an EMBL/GenBank/DDBJ whole genome shotgun (WGS) entry which is preliminary data.</text>
</comment>
<feature type="transmembrane region" description="Helical" evidence="1">
    <location>
        <begin position="73"/>
        <end position="96"/>
    </location>
</feature>
<evidence type="ECO:0000313" key="3">
    <source>
        <dbReference type="Proteomes" id="UP000647424"/>
    </source>
</evidence>
<evidence type="ECO:0000313" key="2">
    <source>
        <dbReference type="EMBL" id="MBD8051531.1"/>
    </source>
</evidence>
<keyword evidence="1" id="KW-1133">Transmembrane helix</keyword>
<reference evidence="2" key="1">
    <citation type="submission" date="2020-09" db="EMBL/GenBank/DDBJ databases">
        <title>Genome seq and assembly of Limnohabitants sp.</title>
        <authorList>
            <person name="Chhetri G."/>
        </authorList>
    </citation>
    <scope>NUCLEOTIDE SEQUENCE</scope>
    <source>
        <strain evidence="2">JUR4</strain>
    </source>
</reference>
<keyword evidence="1" id="KW-0812">Transmembrane</keyword>
<dbReference type="EMBL" id="JACYFT010000003">
    <property type="protein sequence ID" value="MBD8051531.1"/>
    <property type="molecule type" value="Genomic_DNA"/>
</dbReference>
<dbReference type="AlphaFoldDB" id="A0A927IMT7"/>
<dbReference type="Proteomes" id="UP000647424">
    <property type="component" value="Unassembled WGS sequence"/>
</dbReference>
<keyword evidence="3" id="KW-1185">Reference proteome</keyword>
<accession>A0A927IMT7</accession>
<keyword evidence="1" id="KW-0472">Membrane</keyword>
<protein>
    <submittedName>
        <fullName evidence="2">Uncharacterized protein</fullName>
    </submittedName>
</protein>
<proteinExistence type="predicted"/>
<evidence type="ECO:0000256" key="1">
    <source>
        <dbReference type="SAM" id="Phobius"/>
    </source>
</evidence>